<evidence type="ECO:0000256" key="2">
    <source>
        <dbReference type="ARBA" id="ARBA00022737"/>
    </source>
</evidence>
<accession>A0A814GZQ1</accession>
<evidence type="ECO:0000256" key="1">
    <source>
        <dbReference type="ARBA" id="ARBA00022729"/>
    </source>
</evidence>
<sequence>MNMTNTCRRALECCRKFKQYCQNLNLFPSVPLTTDERELKNQNISTRLYISLFTLSLTILFLYTSLTDITKTINVPTPTLTKYEQLYSKYSQTLTCPCQHISINYDKFLSIKYTFHQVCTSVFITDKWITHNDVILHYLDTSNDPRIVVSYAFQALDAFCELIESTINNSLIQFNSTQYITASVASSELFRSQAQSFIDQFKLSTTNNFLLSLNMIRKTTQGNAFLSGQLTNYYLKVNSDNSSVSSTSISYSDCNCHLSSTCVNQLSIYKNDSGNVTSFDVPGFYVGCYVIETLLQSTLQCFYNQNCIDELLLYLTTASPINATALDPSLSSQYSEDSTIENLLNNLMIEEWNPTQIYDRYYDECQPIECTYTIKTRNSVIYIITTMFGIIGGLITVLKLVVPRVVKLIRKQRNRLSLSNVGVLLTTHGRNLFPILKNYFLTLNLFPSWPPSTDEHKLKNQKISTRLYVLLLTLSITILLLYTSLANITKTITVATPTLTKYEQLYSEYSQTLTCPCKHISINYEKFLSIEYTFHQVCTSFFITDEWIAYTMMSNEATFTTINFQWTGSNAFQALRAFCELVESTINNSLIQFNSTQYITASVASLDLWKSQTQSFIDQFRSSTTNTFVSSLNTIRNATHGDSLVSGLLTNIVLSVGKSISNEPLVFADTPSYSTCSCELSSRCIVQSTVLGSLVKMGRFYIPGFYTGCYVIEALLQSTLHCFYDQACLDQLLLYLSSVSPMNVTALDPSLSTQYSEDSTIEYLLNSLMIEDWNPTQMYGQYYDECQPIECTYTIETRNSVIYIITTMFGIIGGLITVLSCVVPQVVKIFNVTGFYVGCYTTEALLRSTLECFYNQTCIDELQIYLTSVSPMYVAALDSSLPSQYSEDSTIENLLNNLMIEEWNSTQMYAQYYNECQPIECTYTTRTRNNILYVITTLIEYRWDRWRQVAITVAGGNDQGQKLNQLNGPQGIFIDKNKNIFIADLWNHRIVEWKCGAKKGQIIAGGNGKGNGMGQLNEPSDVIVDQQNHSIIIADSENRRVIRWFNQKQQILIQNIDCWGLTMDKHGFLYVSDWKYNEVRRWKMEEYNNNGIVVAGGNGKGNQLNQFDGPSFIFVDEDQSIYVSDTYNHRVMKWEKDAKQGIVVAGGNGQGGNLNQLLHPRGVVVDHLGQIYVADCMNHRVVRWCEGKSEGETVVGGNKRRNQSNQSKGPMGLSFDGEGNLYVADFNYHRIESFKIIL</sequence>
<keyword evidence="6" id="KW-0812">Transmembrane</keyword>
<feature type="transmembrane region" description="Helical" evidence="6">
    <location>
        <begin position="380"/>
        <end position="402"/>
    </location>
</feature>
<dbReference type="InterPro" id="IPR001258">
    <property type="entry name" value="NHL_repeat"/>
</dbReference>
<dbReference type="PANTHER" id="PTHR10680:SF14">
    <property type="entry name" value="PEPTIDYL-GLYCINE ALPHA-AMIDATING MONOOXYGENASE"/>
    <property type="match status" value="1"/>
</dbReference>
<dbReference type="Pfam" id="PF01436">
    <property type="entry name" value="NHL"/>
    <property type="match status" value="1"/>
</dbReference>
<keyword evidence="6" id="KW-1133">Transmembrane helix</keyword>
<evidence type="ECO:0000313" key="7">
    <source>
        <dbReference type="EMBL" id="CAF1003692.1"/>
    </source>
</evidence>
<keyword evidence="1" id="KW-0732">Signal</keyword>
<dbReference type="CDD" id="cd05819">
    <property type="entry name" value="NHL"/>
    <property type="match status" value="1"/>
</dbReference>
<feature type="repeat" description="NHL" evidence="4">
    <location>
        <begin position="1106"/>
        <end position="1137"/>
    </location>
</feature>
<evidence type="ECO:0000313" key="8">
    <source>
        <dbReference type="Proteomes" id="UP000663845"/>
    </source>
</evidence>
<feature type="transmembrane region" description="Helical" evidence="6">
    <location>
        <begin position="467"/>
        <end position="485"/>
    </location>
</feature>
<keyword evidence="2" id="KW-0677">Repeat</keyword>
<evidence type="ECO:0000256" key="4">
    <source>
        <dbReference type="PROSITE-ProRule" id="PRU00504"/>
    </source>
</evidence>
<reference evidence="7" key="1">
    <citation type="submission" date="2021-02" db="EMBL/GenBank/DDBJ databases">
        <authorList>
            <person name="Nowell W R."/>
        </authorList>
    </citation>
    <scope>NUCLEOTIDE SEQUENCE</scope>
</reference>
<dbReference type="PROSITE" id="PS51125">
    <property type="entry name" value="NHL"/>
    <property type="match status" value="2"/>
</dbReference>
<dbReference type="InterPro" id="IPR011042">
    <property type="entry name" value="6-blade_b-propeller_TolB-like"/>
</dbReference>
<dbReference type="Proteomes" id="UP000663845">
    <property type="component" value="Unassembled WGS sequence"/>
</dbReference>
<evidence type="ECO:0000256" key="5">
    <source>
        <dbReference type="SAM" id="MobiDB-lite"/>
    </source>
</evidence>
<dbReference type="EMBL" id="CAJNOG010000143">
    <property type="protein sequence ID" value="CAF1003692.1"/>
    <property type="molecule type" value="Genomic_DNA"/>
</dbReference>
<evidence type="ECO:0000256" key="6">
    <source>
        <dbReference type="SAM" id="Phobius"/>
    </source>
</evidence>
<protein>
    <recommendedName>
        <fullName evidence="9">NHL repeat containing protein</fullName>
    </recommendedName>
</protein>
<gene>
    <name evidence="7" type="ORF">JYZ213_LOCUS16140</name>
</gene>
<dbReference type="Gene3D" id="2.120.10.30">
    <property type="entry name" value="TolB, C-terminal domain"/>
    <property type="match status" value="2"/>
</dbReference>
<feature type="repeat" description="NHL" evidence="4">
    <location>
        <begin position="1151"/>
        <end position="1182"/>
    </location>
</feature>
<dbReference type="AlphaFoldDB" id="A0A814GZQ1"/>
<dbReference type="SUPFAM" id="SSF63829">
    <property type="entry name" value="Calcium-dependent phosphotriesterase"/>
    <property type="match status" value="1"/>
</dbReference>
<evidence type="ECO:0008006" key="9">
    <source>
        <dbReference type="Google" id="ProtNLM"/>
    </source>
</evidence>
<feature type="transmembrane region" description="Helical" evidence="6">
    <location>
        <begin position="48"/>
        <end position="66"/>
    </location>
</feature>
<dbReference type="SUPFAM" id="SSF101898">
    <property type="entry name" value="NHL repeat"/>
    <property type="match status" value="1"/>
</dbReference>
<evidence type="ECO:0000256" key="3">
    <source>
        <dbReference type="ARBA" id="ARBA00023180"/>
    </source>
</evidence>
<proteinExistence type="predicted"/>
<keyword evidence="3" id="KW-0325">Glycoprotein</keyword>
<feature type="region of interest" description="Disordered" evidence="5">
    <location>
        <begin position="1193"/>
        <end position="1212"/>
    </location>
</feature>
<keyword evidence="6" id="KW-0472">Membrane</keyword>
<comment type="caution">
    <text evidence="7">The sequence shown here is derived from an EMBL/GenBank/DDBJ whole genome shotgun (WGS) entry which is preliminary data.</text>
</comment>
<organism evidence="7 8">
    <name type="scientific">Adineta steineri</name>
    <dbReference type="NCBI Taxonomy" id="433720"/>
    <lineage>
        <taxon>Eukaryota</taxon>
        <taxon>Metazoa</taxon>
        <taxon>Spiralia</taxon>
        <taxon>Gnathifera</taxon>
        <taxon>Rotifera</taxon>
        <taxon>Eurotatoria</taxon>
        <taxon>Bdelloidea</taxon>
        <taxon>Adinetida</taxon>
        <taxon>Adinetidae</taxon>
        <taxon>Adineta</taxon>
    </lineage>
</organism>
<name>A0A814GZQ1_9BILA</name>
<dbReference type="PANTHER" id="PTHR10680">
    <property type="entry name" value="PEPTIDYL-GLYCINE ALPHA-AMIDATING MONOOXYGENASE"/>
    <property type="match status" value="1"/>
</dbReference>